<name>A0AAE0ICH8_9PEZI</name>
<feature type="signal peptide" evidence="1">
    <location>
        <begin position="1"/>
        <end position="19"/>
    </location>
</feature>
<organism evidence="3 4">
    <name type="scientific">Apodospora peruviana</name>
    <dbReference type="NCBI Taxonomy" id="516989"/>
    <lineage>
        <taxon>Eukaryota</taxon>
        <taxon>Fungi</taxon>
        <taxon>Dikarya</taxon>
        <taxon>Ascomycota</taxon>
        <taxon>Pezizomycotina</taxon>
        <taxon>Sordariomycetes</taxon>
        <taxon>Sordariomycetidae</taxon>
        <taxon>Sordariales</taxon>
        <taxon>Lasiosphaeriaceae</taxon>
        <taxon>Apodospora</taxon>
    </lineage>
</organism>
<dbReference type="EMBL" id="JAUEDM010000003">
    <property type="protein sequence ID" value="KAK3321741.1"/>
    <property type="molecule type" value="Genomic_DNA"/>
</dbReference>
<evidence type="ECO:0000259" key="2">
    <source>
        <dbReference type="Pfam" id="PF25484"/>
    </source>
</evidence>
<gene>
    <name evidence="3" type="ORF">B0H66DRAFT_601224</name>
</gene>
<feature type="chain" id="PRO_5041929963" description="DUF7907 domain-containing protein" evidence="1">
    <location>
        <begin position="20"/>
        <end position="242"/>
    </location>
</feature>
<keyword evidence="1" id="KW-0732">Signal</keyword>
<keyword evidence="4" id="KW-1185">Reference proteome</keyword>
<reference evidence="3" key="2">
    <citation type="submission" date="2023-06" db="EMBL/GenBank/DDBJ databases">
        <authorList>
            <consortium name="Lawrence Berkeley National Laboratory"/>
            <person name="Haridas S."/>
            <person name="Hensen N."/>
            <person name="Bonometti L."/>
            <person name="Westerberg I."/>
            <person name="Brannstrom I.O."/>
            <person name="Guillou S."/>
            <person name="Cros-Aarteil S."/>
            <person name="Calhoun S."/>
            <person name="Kuo A."/>
            <person name="Mondo S."/>
            <person name="Pangilinan J."/>
            <person name="Riley R."/>
            <person name="Labutti K."/>
            <person name="Andreopoulos B."/>
            <person name="Lipzen A."/>
            <person name="Chen C."/>
            <person name="Yanf M."/>
            <person name="Daum C."/>
            <person name="Ng V."/>
            <person name="Clum A."/>
            <person name="Steindorff A."/>
            <person name="Ohm R."/>
            <person name="Martin F."/>
            <person name="Silar P."/>
            <person name="Natvig D."/>
            <person name="Lalanne C."/>
            <person name="Gautier V."/>
            <person name="Ament-Velasquez S.L."/>
            <person name="Kruys A."/>
            <person name="Hutchinson M.I."/>
            <person name="Powell A.J."/>
            <person name="Barry K."/>
            <person name="Miller A.N."/>
            <person name="Grigoriev I.V."/>
            <person name="Debuchy R."/>
            <person name="Gladieux P."/>
            <person name="Thoren M.H."/>
            <person name="Johannesson H."/>
        </authorList>
    </citation>
    <scope>NUCLEOTIDE SEQUENCE</scope>
    <source>
        <strain evidence="3">CBS 118394</strain>
    </source>
</reference>
<dbReference type="Pfam" id="PF25484">
    <property type="entry name" value="DUF7907"/>
    <property type="match status" value="1"/>
</dbReference>
<evidence type="ECO:0000256" key="1">
    <source>
        <dbReference type="SAM" id="SignalP"/>
    </source>
</evidence>
<dbReference type="InterPro" id="IPR057229">
    <property type="entry name" value="DUF7907"/>
</dbReference>
<proteinExistence type="predicted"/>
<evidence type="ECO:0000313" key="4">
    <source>
        <dbReference type="Proteomes" id="UP001283341"/>
    </source>
</evidence>
<feature type="domain" description="DUF7907" evidence="2">
    <location>
        <begin position="48"/>
        <end position="207"/>
    </location>
</feature>
<accession>A0AAE0ICH8</accession>
<dbReference type="Proteomes" id="UP001283341">
    <property type="component" value="Unassembled WGS sequence"/>
</dbReference>
<sequence length="242" mass="25832">MAFLILFTAALAAASLTCATTTSRPGKPVTTPRQGSTGNPWYVQAWAYNLWVNVTHGPAADFSSHPVHGMWVSLALSGATTNAPTLISNSSLAAIFSTTLRPTLQLSTSFGNNTTPYSLSLDDQALPNTLNPHILSVGVNAGSGTEGLEPSDSEVGCVRLLTPKLGFFAVCDMKFEAYAHPQWLVVFVEGDEETLPTDCVAISLLPVWNGYDLGWDIEGDEIQLAGCYDNPAEIVDWSVYGC</sequence>
<evidence type="ECO:0000313" key="3">
    <source>
        <dbReference type="EMBL" id="KAK3321741.1"/>
    </source>
</evidence>
<reference evidence="3" key="1">
    <citation type="journal article" date="2023" name="Mol. Phylogenet. Evol.">
        <title>Genome-scale phylogeny and comparative genomics of the fungal order Sordariales.</title>
        <authorList>
            <person name="Hensen N."/>
            <person name="Bonometti L."/>
            <person name="Westerberg I."/>
            <person name="Brannstrom I.O."/>
            <person name="Guillou S."/>
            <person name="Cros-Aarteil S."/>
            <person name="Calhoun S."/>
            <person name="Haridas S."/>
            <person name="Kuo A."/>
            <person name="Mondo S."/>
            <person name="Pangilinan J."/>
            <person name="Riley R."/>
            <person name="LaButti K."/>
            <person name="Andreopoulos B."/>
            <person name="Lipzen A."/>
            <person name="Chen C."/>
            <person name="Yan M."/>
            <person name="Daum C."/>
            <person name="Ng V."/>
            <person name="Clum A."/>
            <person name="Steindorff A."/>
            <person name="Ohm R.A."/>
            <person name="Martin F."/>
            <person name="Silar P."/>
            <person name="Natvig D.O."/>
            <person name="Lalanne C."/>
            <person name="Gautier V."/>
            <person name="Ament-Velasquez S.L."/>
            <person name="Kruys A."/>
            <person name="Hutchinson M.I."/>
            <person name="Powell A.J."/>
            <person name="Barry K."/>
            <person name="Miller A.N."/>
            <person name="Grigoriev I.V."/>
            <person name="Debuchy R."/>
            <person name="Gladieux P."/>
            <person name="Hiltunen Thoren M."/>
            <person name="Johannesson H."/>
        </authorList>
    </citation>
    <scope>NUCLEOTIDE SEQUENCE</scope>
    <source>
        <strain evidence="3">CBS 118394</strain>
    </source>
</reference>
<comment type="caution">
    <text evidence="3">The sequence shown here is derived from an EMBL/GenBank/DDBJ whole genome shotgun (WGS) entry which is preliminary data.</text>
</comment>
<dbReference type="AlphaFoldDB" id="A0AAE0ICH8"/>
<protein>
    <recommendedName>
        <fullName evidence="2">DUF7907 domain-containing protein</fullName>
    </recommendedName>
</protein>